<name>A0ABP8Y143_9MICO</name>
<keyword evidence="1" id="KW-0812">Transmembrane</keyword>
<protein>
    <recommendedName>
        <fullName evidence="4">Integral membrane protein</fullName>
    </recommendedName>
</protein>
<reference evidence="3" key="1">
    <citation type="journal article" date="2019" name="Int. J. Syst. Evol. Microbiol.">
        <title>The Global Catalogue of Microorganisms (GCM) 10K type strain sequencing project: providing services to taxonomists for standard genome sequencing and annotation.</title>
        <authorList>
            <consortium name="The Broad Institute Genomics Platform"/>
            <consortium name="The Broad Institute Genome Sequencing Center for Infectious Disease"/>
            <person name="Wu L."/>
            <person name="Ma J."/>
        </authorList>
    </citation>
    <scope>NUCLEOTIDE SEQUENCE [LARGE SCALE GENOMIC DNA]</scope>
    <source>
        <strain evidence="3">JCM 18063</strain>
    </source>
</reference>
<evidence type="ECO:0000313" key="2">
    <source>
        <dbReference type="EMBL" id="GAA4719653.1"/>
    </source>
</evidence>
<dbReference type="RefSeq" id="WP_172148703.1">
    <property type="nucleotide sequence ID" value="NZ_BAABID010000004.1"/>
</dbReference>
<evidence type="ECO:0000313" key="3">
    <source>
        <dbReference type="Proteomes" id="UP001500956"/>
    </source>
</evidence>
<organism evidence="2 3">
    <name type="scientific">Isoptericola chiayiensis</name>
    <dbReference type="NCBI Taxonomy" id="579446"/>
    <lineage>
        <taxon>Bacteria</taxon>
        <taxon>Bacillati</taxon>
        <taxon>Actinomycetota</taxon>
        <taxon>Actinomycetes</taxon>
        <taxon>Micrococcales</taxon>
        <taxon>Promicromonosporaceae</taxon>
        <taxon>Isoptericola</taxon>
    </lineage>
</organism>
<keyword evidence="1" id="KW-0472">Membrane</keyword>
<keyword evidence="1" id="KW-1133">Transmembrane helix</keyword>
<evidence type="ECO:0008006" key="4">
    <source>
        <dbReference type="Google" id="ProtNLM"/>
    </source>
</evidence>
<proteinExistence type="predicted"/>
<evidence type="ECO:0000256" key="1">
    <source>
        <dbReference type="SAM" id="Phobius"/>
    </source>
</evidence>
<keyword evidence="3" id="KW-1185">Reference proteome</keyword>
<sequence>MPRRAMPGRGFATGGLAGLVSVLVVLLVAARIGRRLDEPGVWVGIAVLVTVAVLAVLGWFGFTSARVRGQVRRVERYRPGVPLVVGRPTTALTAEARSLRAGTRGLPPDCPDREHVVYAFGPDRVELWVRGDDSPRWWVTLPAPVATGTARPGSRELTALTIRDAAARLQLVPTSHEARAWPSAAHREAAVVRAQELLVR</sequence>
<comment type="caution">
    <text evidence="2">The sequence shown here is derived from an EMBL/GenBank/DDBJ whole genome shotgun (WGS) entry which is preliminary data.</text>
</comment>
<dbReference type="Proteomes" id="UP001500956">
    <property type="component" value="Unassembled WGS sequence"/>
</dbReference>
<dbReference type="EMBL" id="BAABID010000004">
    <property type="protein sequence ID" value="GAA4719653.1"/>
    <property type="molecule type" value="Genomic_DNA"/>
</dbReference>
<accession>A0ABP8Y143</accession>
<feature type="transmembrane region" description="Helical" evidence="1">
    <location>
        <begin position="40"/>
        <end position="62"/>
    </location>
</feature>
<gene>
    <name evidence="2" type="ORF">GCM10023216_05410</name>
</gene>